<evidence type="ECO:0000313" key="4">
    <source>
        <dbReference type="Proteomes" id="UP000186609"/>
    </source>
</evidence>
<dbReference type="EMBL" id="CP019236">
    <property type="protein sequence ID" value="APW38274.1"/>
    <property type="molecule type" value="Genomic_DNA"/>
</dbReference>
<dbReference type="PANTHER" id="PTHR37089:SF1">
    <property type="entry name" value="MEMBRANE PROTEIN"/>
    <property type="match status" value="1"/>
</dbReference>
<evidence type="ECO:0000313" key="3">
    <source>
        <dbReference type="EMBL" id="APW38274.1"/>
    </source>
</evidence>
<organism evidence="3 4">
    <name type="scientific">Rhodoferax koreensis</name>
    <dbReference type="NCBI Taxonomy" id="1842727"/>
    <lineage>
        <taxon>Bacteria</taxon>
        <taxon>Pseudomonadati</taxon>
        <taxon>Pseudomonadota</taxon>
        <taxon>Betaproteobacteria</taxon>
        <taxon>Burkholderiales</taxon>
        <taxon>Comamonadaceae</taxon>
        <taxon>Rhodoferax</taxon>
    </lineage>
</organism>
<evidence type="ECO:0000259" key="2">
    <source>
        <dbReference type="Pfam" id="PF05229"/>
    </source>
</evidence>
<reference evidence="3 4" key="1">
    <citation type="submission" date="2017-01" db="EMBL/GenBank/DDBJ databases">
        <authorList>
            <person name="Mah S.A."/>
            <person name="Swanson W.J."/>
            <person name="Moy G.W."/>
            <person name="Vacquier V.D."/>
        </authorList>
    </citation>
    <scope>NUCLEOTIDE SEQUENCE [LARGE SCALE GENOMIC DNA]</scope>
    <source>
        <strain evidence="3 4">DCY110</strain>
    </source>
</reference>
<sequence length="318" mass="32253">MLHQITHGARALLCWLALGGLAPAALACTMNETGGNLGSVTTFRVKSGAAITSSANFAAGCSGVVLSALGTPAITATIQPSVTGLTLKNGANAIPYQVYSNAGMSTSYTGGLVVVNLSGTNLLTVLGGSGLNVPIFISTAPGANVPAGTYTDTLQVTWNYQNICEGLLGVLGACVGVSTNASVTRSLLVTLTVSNDCTITAPPVSFGSAPLVSGFPTVSQNISLLCSKNMTYTVGLSAGNNFASGRRQMASGSNRLSYDIYKADNTVWGSLTTARANGPAPSDGSTVQTIPYTARVYQDQATPAAAVYTDSVVVDVSF</sequence>
<protein>
    <recommendedName>
        <fullName evidence="2">Spore coat protein U/FanG domain-containing protein</fullName>
    </recommendedName>
</protein>
<dbReference type="Pfam" id="PF05229">
    <property type="entry name" value="SCPU"/>
    <property type="match status" value="2"/>
</dbReference>
<feature type="domain" description="Spore coat protein U/FanG" evidence="2">
    <location>
        <begin position="184"/>
        <end position="314"/>
    </location>
</feature>
<keyword evidence="4" id="KW-1185">Reference proteome</keyword>
<proteinExistence type="predicted"/>
<feature type="chain" id="PRO_5012659064" description="Spore coat protein U/FanG domain-containing protein" evidence="1">
    <location>
        <begin position="28"/>
        <end position="318"/>
    </location>
</feature>
<evidence type="ECO:0000256" key="1">
    <source>
        <dbReference type="SAM" id="SignalP"/>
    </source>
</evidence>
<dbReference type="AlphaFoldDB" id="A0A1P8JWY9"/>
<dbReference type="SMART" id="SM00972">
    <property type="entry name" value="SCPU"/>
    <property type="match status" value="2"/>
</dbReference>
<dbReference type="PANTHER" id="PTHR37089">
    <property type="entry name" value="PROTEIN U-RELATED"/>
    <property type="match status" value="1"/>
</dbReference>
<dbReference type="OrthoDB" id="8901110at2"/>
<name>A0A1P8JWY9_9BURK</name>
<dbReference type="KEGG" id="rhy:RD110_14630"/>
<dbReference type="RefSeq" id="WP_076200153.1">
    <property type="nucleotide sequence ID" value="NZ_CP019236.1"/>
</dbReference>
<keyword evidence="1" id="KW-0732">Signal</keyword>
<accession>A0A1P8JWY9</accession>
<dbReference type="InterPro" id="IPR053167">
    <property type="entry name" value="Spore_coat_component"/>
</dbReference>
<feature type="domain" description="Spore coat protein U/FanG" evidence="2">
    <location>
        <begin position="26"/>
        <end position="157"/>
    </location>
</feature>
<feature type="signal peptide" evidence="1">
    <location>
        <begin position="1"/>
        <end position="27"/>
    </location>
</feature>
<dbReference type="STRING" id="1842727.RD110_14630"/>
<gene>
    <name evidence="3" type="ORF">RD110_14630</name>
</gene>
<dbReference type="InterPro" id="IPR007893">
    <property type="entry name" value="Spore_coat_U/FanG"/>
</dbReference>
<dbReference type="Proteomes" id="UP000186609">
    <property type="component" value="Chromosome"/>
</dbReference>